<proteinExistence type="predicted"/>
<comment type="caution">
    <text evidence="1">The sequence shown here is derived from an EMBL/GenBank/DDBJ whole genome shotgun (WGS) entry which is preliminary data.</text>
</comment>
<dbReference type="Proteomes" id="UP000051908">
    <property type="component" value="Unassembled WGS sequence"/>
</dbReference>
<reference evidence="1 2" key="1">
    <citation type="journal article" date="2015" name="Genome Announc.">
        <title>Expanding the biotechnology potential of lactobacilli through comparative genomics of 213 strains and associated genera.</title>
        <authorList>
            <person name="Sun Z."/>
            <person name="Harris H.M."/>
            <person name="McCann A."/>
            <person name="Guo C."/>
            <person name="Argimon S."/>
            <person name="Zhang W."/>
            <person name="Yang X."/>
            <person name="Jeffery I.B."/>
            <person name="Cooney J.C."/>
            <person name="Kagawa T.F."/>
            <person name="Liu W."/>
            <person name="Song Y."/>
            <person name="Salvetti E."/>
            <person name="Wrobel A."/>
            <person name="Rasinkangas P."/>
            <person name="Parkhill J."/>
            <person name="Rea M.C."/>
            <person name="O'Sullivan O."/>
            <person name="Ritari J."/>
            <person name="Douillard F.P."/>
            <person name="Paul Ross R."/>
            <person name="Yang R."/>
            <person name="Briner A.E."/>
            <person name="Felis G.E."/>
            <person name="de Vos W.M."/>
            <person name="Barrangou R."/>
            <person name="Klaenhammer T.R."/>
            <person name="Caufield P.W."/>
            <person name="Cui Y."/>
            <person name="Zhang H."/>
            <person name="O'Toole P.W."/>
        </authorList>
    </citation>
    <scope>NUCLEOTIDE SEQUENCE [LARGE SCALE GENOMIC DNA]</scope>
    <source>
        <strain evidence="1 2">DSM 13238</strain>
    </source>
</reference>
<organism evidence="1 2">
    <name type="scientific">Companilactobacillus paralimentarius DSM 13238 = JCM 10415</name>
    <dbReference type="NCBI Taxonomy" id="1122151"/>
    <lineage>
        <taxon>Bacteria</taxon>
        <taxon>Bacillati</taxon>
        <taxon>Bacillota</taxon>
        <taxon>Bacilli</taxon>
        <taxon>Lactobacillales</taxon>
        <taxon>Lactobacillaceae</taxon>
        <taxon>Companilactobacillus</taxon>
    </lineage>
</organism>
<dbReference type="EMBL" id="AZES01000020">
    <property type="protein sequence ID" value="KRL32059.1"/>
    <property type="molecule type" value="Genomic_DNA"/>
</dbReference>
<protein>
    <submittedName>
        <fullName evidence="1">Uncharacterized protein</fullName>
    </submittedName>
</protein>
<keyword evidence="2" id="KW-1185">Reference proteome</keyword>
<evidence type="ECO:0000313" key="2">
    <source>
        <dbReference type="Proteomes" id="UP000051908"/>
    </source>
</evidence>
<dbReference type="PATRIC" id="fig|1122151.5.peg.1234"/>
<gene>
    <name evidence="1" type="ORF">FD33_GL001191</name>
</gene>
<dbReference type="AlphaFoldDB" id="A0A0R1PTB5"/>
<accession>A0A0R1PTB5</accession>
<evidence type="ECO:0000313" key="1">
    <source>
        <dbReference type="EMBL" id="KRL32059.1"/>
    </source>
</evidence>
<sequence>MWNLKDYQARIEEKESLEWFENSFKNEMNYSYLNQKPAYLKIRDNHIIFGRYAISGKVVLKKKILPQTLRNTNGPIDYFIGRSGQSGPKTIIFESNLTHRKYEYRIQMGWGEIIEKT</sequence>
<name>A0A0R1PTB5_9LACO</name>